<dbReference type="SUPFAM" id="SSF46626">
    <property type="entry name" value="Cytochrome c"/>
    <property type="match status" value="1"/>
</dbReference>
<keyword evidence="2 4" id="KW-0479">Metal-binding</keyword>
<gene>
    <name evidence="7" type="ORF">I0D00_04865</name>
</gene>
<evidence type="ECO:0000313" key="7">
    <source>
        <dbReference type="EMBL" id="MBS7661278.1"/>
    </source>
</evidence>
<keyword evidence="3 4" id="KW-0408">Iron</keyword>
<feature type="signal peptide" evidence="5">
    <location>
        <begin position="1"/>
        <end position="23"/>
    </location>
</feature>
<organism evidence="7 8">
    <name type="scientific">Pseudomonas lalucatii</name>
    <dbReference type="NCBI Taxonomy" id="1424203"/>
    <lineage>
        <taxon>Bacteria</taxon>
        <taxon>Pseudomonadati</taxon>
        <taxon>Pseudomonadota</taxon>
        <taxon>Gammaproteobacteria</taxon>
        <taxon>Pseudomonadales</taxon>
        <taxon>Pseudomonadaceae</taxon>
        <taxon>Pseudomonas</taxon>
    </lineage>
</organism>
<dbReference type="InterPro" id="IPR009056">
    <property type="entry name" value="Cyt_c-like_dom"/>
</dbReference>
<dbReference type="RefSeq" id="WP_213638610.1">
    <property type="nucleotide sequence ID" value="NZ_JADPMV010000001.1"/>
</dbReference>
<evidence type="ECO:0000256" key="4">
    <source>
        <dbReference type="PROSITE-ProRule" id="PRU00433"/>
    </source>
</evidence>
<keyword evidence="5" id="KW-0732">Signal</keyword>
<evidence type="ECO:0000256" key="3">
    <source>
        <dbReference type="ARBA" id="ARBA00023004"/>
    </source>
</evidence>
<dbReference type="Proteomes" id="UP001196601">
    <property type="component" value="Unassembled WGS sequence"/>
</dbReference>
<evidence type="ECO:0000256" key="1">
    <source>
        <dbReference type="ARBA" id="ARBA00022617"/>
    </source>
</evidence>
<dbReference type="EMBL" id="JADPMV010000001">
    <property type="protein sequence ID" value="MBS7661278.1"/>
    <property type="molecule type" value="Genomic_DNA"/>
</dbReference>
<evidence type="ECO:0000256" key="2">
    <source>
        <dbReference type="ARBA" id="ARBA00022723"/>
    </source>
</evidence>
<dbReference type="Pfam" id="PF00034">
    <property type="entry name" value="Cytochrom_C"/>
    <property type="match status" value="1"/>
</dbReference>
<feature type="domain" description="Cytochrome c" evidence="6">
    <location>
        <begin position="25"/>
        <end position="126"/>
    </location>
</feature>
<dbReference type="PROSITE" id="PS51007">
    <property type="entry name" value="CYTC"/>
    <property type="match status" value="1"/>
</dbReference>
<name>A0ABS5PYW9_9PSED</name>
<protein>
    <recommendedName>
        <fullName evidence="6">Cytochrome c domain-containing protein</fullName>
    </recommendedName>
</protein>
<feature type="chain" id="PRO_5047133416" description="Cytochrome c domain-containing protein" evidence="5">
    <location>
        <begin position="24"/>
        <end position="197"/>
    </location>
</feature>
<proteinExistence type="predicted"/>
<sequence>MAVYPAPLLALVLLLGLPAAGPAEQRAAPGKIVDYRDVQPILVGRCAKCHAPQGMMGPAPEGYSLASYAETLAQGERARVVPGLAEASELVRRIRGQARPRMPFDGPPFLDETEIALIVAWIDQGARDAQGNPAPAPREAKLRLHGRLGANGQLDGLALRITAASRVEGAPQPGDYVQVRGRLLEDGSLLVERIRRR</sequence>
<dbReference type="Gene3D" id="1.10.760.10">
    <property type="entry name" value="Cytochrome c-like domain"/>
    <property type="match status" value="1"/>
</dbReference>
<keyword evidence="1 4" id="KW-0349">Heme</keyword>
<evidence type="ECO:0000313" key="8">
    <source>
        <dbReference type="Proteomes" id="UP001196601"/>
    </source>
</evidence>
<reference evidence="7 8" key="1">
    <citation type="journal article" date="2021" name="Syst. Appl. Microbiol.">
        <title>Pseudomonas lalucatii sp. nov. isolated from Vallgornera, a karstic cave in Mallorca, Western Mediterranean.</title>
        <authorList>
            <person name="Busquets A."/>
            <person name="Mulet M."/>
            <person name="Gomila M."/>
            <person name="Garcia-Valdes E."/>
        </authorList>
    </citation>
    <scope>NUCLEOTIDE SEQUENCE [LARGE SCALE GENOMIC DNA]</scope>
    <source>
        <strain evidence="7 8">R1b54</strain>
    </source>
</reference>
<evidence type="ECO:0000259" key="6">
    <source>
        <dbReference type="PROSITE" id="PS51007"/>
    </source>
</evidence>
<dbReference type="InterPro" id="IPR036909">
    <property type="entry name" value="Cyt_c-like_dom_sf"/>
</dbReference>
<accession>A0ABS5PYW9</accession>
<comment type="caution">
    <text evidence="7">The sequence shown here is derived from an EMBL/GenBank/DDBJ whole genome shotgun (WGS) entry which is preliminary data.</text>
</comment>
<keyword evidence="8" id="KW-1185">Reference proteome</keyword>
<evidence type="ECO:0000256" key="5">
    <source>
        <dbReference type="SAM" id="SignalP"/>
    </source>
</evidence>